<proteinExistence type="predicted"/>
<evidence type="ECO:0000313" key="3">
    <source>
        <dbReference type="Proteomes" id="UP000070700"/>
    </source>
</evidence>
<dbReference type="OrthoDB" id="4779541at2759"/>
<dbReference type="RefSeq" id="XP_018063676.1">
    <property type="nucleotide sequence ID" value="XM_018218889.1"/>
</dbReference>
<feature type="region of interest" description="Disordered" evidence="1">
    <location>
        <begin position="1"/>
        <end position="59"/>
    </location>
</feature>
<dbReference type="KEGG" id="psco:LY89DRAFT_724347"/>
<evidence type="ECO:0000313" key="2">
    <source>
        <dbReference type="EMBL" id="KUJ09321.1"/>
    </source>
</evidence>
<reference evidence="2 3" key="1">
    <citation type="submission" date="2015-10" db="EMBL/GenBank/DDBJ databases">
        <title>Full genome of DAOMC 229536 Phialocephala scopiformis, a fungal endophyte of spruce producing the potent anti-insectan compound rugulosin.</title>
        <authorList>
            <consortium name="DOE Joint Genome Institute"/>
            <person name="Walker A.K."/>
            <person name="Frasz S.L."/>
            <person name="Seifert K.A."/>
            <person name="Miller J.D."/>
            <person name="Mondo S.J."/>
            <person name="Labutti K."/>
            <person name="Lipzen A."/>
            <person name="Dockter R."/>
            <person name="Kennedy M."/>
            <person name="Grigoriev I.V."/>
            <person name="Spatafora J.W."/>
        </authorList>
    </citation>
    <scope>NUCLEOTIDE SEQUENCE [LARGE SCALE GENOMIC DNA]</scope>
    <source>
        <strain evidence="2 3">CBS 120377</strain>
    </source>
</reference>
<feature type="compositionally biased region" description="Polar residues" evidence="1">
    <location>
        <begin position="1"/>
        <end position="35"/>
    </location>
</feature>
<dbReference type="GeneID" id="28828615"/>
<gene>
    <name evidence="2" type="ORF">LY89DRAFT_724347</name>
</gene>
<keyword evidence="3" id="KW-1185">Reference proteome</keyword>
<name>A0A132BAB1_MOLSC</name>
<organism evidence="2 3">
    <name type="scientific">Mollisia scopiformis</name>
    <name type="common">Conifer needle endophyte fungus</name>
    <name type="synonym">Phialocephala scopiformis</name>
    <dbReference type="NCBI Taxonomy" id="149040"/>
    <lineage>
        <taxon>Eukaryota</taxon>
        <taxon>Fungi</taxon>
        <taxon>Dikarya</taxon>
        <taxon>Ascomycota</taxon>
        <taxon>Pezizomycotina</taxon>
        <taxon>Leotiomycetes</taxon>
        <taxon>Helotiales</taxon>
        <taxon>Mollisiaceae</taxon>
        <taxon>Mollisia</taxon>
    </lineage>
</organism>
<dbReference type="InParanoid" id="A0A132BAB1"/>
<dbReference type="Proteomes" id="UP000070700">
    <property type="component" value="Unassembled WGS sequence"/>
</dbReference>
<feature type="compositionally biased region" description="Low complexity" evidence="1">
    <location>
        <begin position="36"/>
        <end position="56"/>
    </location>
</feature>
<feature type="region of interest" description="Disordered" evidence="1">
    <location>
        <begin position="103"/>
        <end position="129"/>
    </location>
</feature>
<dbReference type="EMBL" id="KQ947432">
    <property type="protein sequence ID" value="KUJ09321.1"/>
    <property type="molecule type" value="Genomic_DNA"/>
</dbReference>
<evidence type="ECO:0000256" key="1">
    <source>
        <dbReference type="SAM" id="MobiDB-lite"/>
    </source>
</evidence>
<accession>A0A132BAB1</accession>
<protein>
    <submittedName>
        <fullName evidence="2">Uncharacterized protein</fullName>
    </submittedName>
</protein>
<dbReference type="AlphaFoldDB" id="A0A132BAB1"/>
<sequence>MAQPNPINQSSSLSSTGGTNEPLTTGSTYNNPSQPTTSTTSTTTSSTGTGTESTGSKLKGVLAGIHGAGEKIRGEFNSAVDEGFHEPGGVAKNRAVADAGEGEIATGQFTGETKNREGVVPGADYGRRL</sequence>